<name>A0A915KSL3_ROMCU</name>
<dbReference type="AlphaFoldDB" id="A0A915KSL3"/>
<sequence length="69" mass="7661">MQISITNRDGQAVIYKTSANNKTLDGHSSFSCGEKVSNKRQTNTIKLAERLGQKRTDKQNGTFGETEDL</sequence>
<evidence type="ECO:0000313" key="1">
    <source>
        <dbReference type="Proteomes" id="UP000887565"/>
    </source>
</evidence>
<proteinExistence type="predicted"/>
<protein>
    <submittedName>
        <fullName evidence="2">Uncharacterized protein</fullName>
    </submittedName>
</protein>
<dbReference type="Proteomes" id="UP000887565">
    <property type="component" value="Unplaced"/>
</dbReference>
<accession>A0A915KSL3</accession>
<organism evidence="1 2">
    <name type="scientific">Romanomermis culicivorax</name>
    <name type="common">Nematode worm</name>
    <dbReference type="NCBI Taxonomy" id="13658"/>
    <lineage>
        <taxon>Eukaryota</taxon>
        <taxon>Metazoa</taxon>
        <taxon>Ecdysozoa</taxon>
        <taxon>Nematoda</taxon>
        <taxon>Enoplea</taxon>
        <taxon>Dorylaimia</taxon>
        <taxon>Mermithida</taxon>
        <taxon>Mermithoidea</taxon>
        <taxon>Mermithidae</taxon>
        <taxon>Romanomermis</taxon>
    </lineage>
</organism>
<dbReference type="WBParaSite" id="nRc.2.0.1.t41763-RA">
    <property type="protein sequence ID" value="nRc.2.0.1.t41763-RA"/>
    <property type="gene ID" value="nRc.2.0.1.g41763"/>
</dbReference>
<keyword evidence="1" id="KW-1185">Reference proteome</keyword>
<reference evidence="2" key="1">
    <citation type="submission" date="2022-11" db="UniProtKB">
        <authorList>
            <consortium name="WormBaseParasite"/>
        </authorList>
    </citation>
    <scope>IDENTIFICATION</scope>
</reference>
<evidence type="ECO:0000313" key="2">
    <source>
        <dbReference type="WBParaSite" id="nRc.2.0.1.t41763-RA"/>
    </source>
</evidence>